<dbReference type="Pfam" id="PF01075">
    <property type="entry name" value="Glyco_transf_9"/>
    <property type="match status" value="1"/>
</dbReference>
<dbReference type="RefSeq" id="WP_422864451.1">
    <property type="nucleotide sequence ID" value="NZ_JAMSKV010000009.1"/>
</dbReference>
<dbReference type="PANTHER" id="PTHR30160:SF7">
    <property type="entry name" value="ADP-HEPTOSE--LPS HEPTOSYLTRANSFERASE 2"/>
    <property type="match status" value="1"/>
</dbReference>
<organism evidence="3 4">
    <name type="scientific">Endosaccharibacter trunci</name>
    <dbReference type="NCBI Taxonomy" id="2812733"/>
    <lineage>
        <taxon>Bacteria</taxon>
        <taxon>Pseudomonadati</taxon>
        <taxon>Pseudomonadota</taxon>
        <taxon>Alphaproteobacteria</taxon>
        <taxon>Acetobacterales</taxon>
        <taxon>Acetobacteraceae</taxon>
        <taxon>Endosaccharibacter</taxon>
    </lineage>
</organism>
<keyword evidence="4" id="KW-1185">Reference proteome</keyword>
<name>A0ABT1WA34_9PROT</name>
<dbReference type="InterPro" id="IPR002201">
    <property type="entry name" value="Glyco_trans_9"/>
</dbReference>
<comment type="caution">
    <text evidence="3">The sequence shown here is derived from an EMBL/GenBank/DDBJ whole genome shotgun (WGS) entry which is preliminary data.</text>
</comment>
<reference evidence="3 4" key="1">
    <citation type="submission" date="2022-06" db="EMBL/GenBank/DDBJ databases">
        <title>Endosaccharibacter gen. nov., sp. nov., endophytic bacteria isolated from sugarcane.</title>
        <authorList>
            <person name="Pitiwittayakul N."/>
            <person name="Yukphan P."/>
            <person name="Charoenyingcharoen P."/>
            <person name="Tanasupawat S."/>
        </authorList>
    </citation>
    <scope>NUCLEOTIDE SEQUENCE [LARGE SCALE GENOMIC DNA]</scope>
    <source>
        <strain evidence="3 4">KSS8</strain>
    </source>
</reference>
<gene>
    <name evidence="3" type="ORF">NFI95_10985</name>
</gene>
<dbReference type="CDD" id="cd03789">
    <property type="entry name" value="GT9_LPS_heptosyltransferase"/>
    <property type="match status" value="1"/>
</dbReference>
<evidence type="ECO:0000256" key="1">
    <source>
        <dbReference type="ARBA" id="ARBA00022676"/>
    </source>
</evidence>
<dbReference type="PANTHER" id="PTHR30160">
    <property type="entry name" value="TETRAACYLDISACCHARIDE 4'-KINASE-RELATED"/>
    <property type="match status" value="1"/>
</dbReference>
<evidence type="ECO:0000256" key="2">
    <source>
        <dbReference type="ARBA" id="ARBA00022679"/>
    </source>
</evidence>
<evidence type="ECO:0000313" key="4">
    <source>
        <dbReference type="Proteomes" id="UP001524587"/>
    </source>
</evidence>
<proteinExistence type="predicted"/>
<sequence>MSPAPGPAVGQGRRRILVIKLGALGDVVLASAPFAAIRAHHAGDHITLLTTAAFRDFAAASPWFDAVSVDERPSIWNLAGRRRLRAQLRGFDFVYDLQTSGRSSRYHRLAGAPPWSGIARRASHPDADPNRNALHTRIRQAGQLRQAGIGATPDPDLSWLAAYAPALPGGRVALIVPGAAPHRPRKRWPADRFGAVAAALQARGFTPVVVGGAADRNLAETIRELSPQALDLCGRTSLLELGGVCGRAVLAVGNDTGPMHLAAAMGCACLTLFSAESDPALTAPVGPVPERCAVLRREALADLPAGDVILALGALLADLPPPDRFAS</sequence>
<dbReference type="EMBL" id="JAMSKV010000009">
    <property type="protein sequence ID" value="MCQ8278971.1"/>
    <property type="molecule type" value="Genomic_DNA"/>
</dbReference>
<dbReference type="Proteomes" id="UP001524587">
    <property type="component" value="Unassembled WGS sequence"/>
</dbReference>
<protein>
    <submittedName>
        <fullName evidence="3">Glycosyltransferase family 9 protein</fullName>
    </submittedName>
</protein>
<accession>A0ABT1WA34</accession>
<keyword evidence="1" id="KW-0328">Glycosyltransferase</keyword>
<dbReference type="Gene3D" id="3.40.50.2000">
    <property type="entry name" value="Glycogen Phosphorylase B"/>
    <property type="match status" value="2"/>
</dbReference>
<dbReference type="SUPFAM" id="SSF53756">
    <property type="entry name" value="UDP-Glycosyltransferase/glycogen phosphorylase"/>
    <property type="match status" value="1"/>
</dbReference>
<keyword evidence="2" id="KW-0808">Transferase</keyword>
<evidence type="ECO:0000313" key="3">
    <source>
        <dbReference type="EMBL" id="MCQ8278971.1"/>
    </source>
</evidence>
<dbReference type="InterPro" id="IPR051199">
    <property type="entry name" value="LPS_LOS_Heptosyltrfase"/>
</dbReference>